<accession>A0A2N9JGR5</accession>
<gene>
    <name evidence="2" type="ORF">MPLG2_1568</name>
</gene>
<evidence type="ECO:0000313" key="3">
    <source>
        <dbReference type="Proteomes" id="UP000238164"/>
    </source>
</evidence>
<dbReference type="Proteomes" id="UP000238164">
    <property type="component" value="Chromosome 1"/>
</dbReference>
<keyword evidence="1" id="KW-0732">Signal</keyword>
<protein>
    <recommendedName>
        <fullName evidence="4">Lipoprotein</fullName>
    </recommendedName>
</protein>
<proteinExistence type="predicted"/>
<evidence type="ECO:0008006" key="4">
    <source>
        <dbReference type="Google" id="ProtNLM"/>
    </source>
</evidence>
<feature type="signal peptide" evidence="1">
    <location>
        <begin position="1"/>
        <end position="21"/>
    </location>
</feature>
<reference evidence="2 3" key="1">
    <citation type="submission" date="2018-02" db="EMBL/GenBank/DDBJ databases">
        <authorList>
            <person name="Cohen D.B."/>
            <person name="Kent A.D."/>
        </authorList>
    </citation>
    <scope>NUCLEOTIDE SEQUENCE [LARGE SCALE GENOMIC DNA]</scope>
    <source>
        <strain evidence="2">1</strain>
    </source>
</reference>
<evidence type="ECO:0000313" key="2">
    <source>
        <dbReference type="EMBL" id="SPD86604.1"/>
    </source>
</evidence>
<dbReference type="PROSITE" id="PS51257">
    <property type="entry name" value="PROKAR_LIPOPROTEIN"/>
    <property type="match status" value="1"/>
</dbReference>
<organism evidence="2 3">
    <name type="scientific">Micropruina glycogenica</name>
    <dbReference type="NCBI Taxonomy" id="75385"/>
    <lineage>
        <taxon>Bacteria</taxon>
        <taxon>Bacillati</taxon>
        <taxon>Actinomycetota</taxon>
        <taxon>Actinomycetes</taxon>
        <taxon>Propionibacteriales</taxon>
        <taxon>Nocardioidaceae</taxon>
        <taxon>Micropruina</taxon>
    </lineage>
</organism>
<feature type="chain" id="PRO_5014614817" description="Lipoprotein" evidence="1">
    <location>
        <begin position="22"/>
        <end position="359"/>
    </location>
</feature>
<dbReference type="EMBL" id="LT985188">
    <property type="protein sequence ID" value="SPD86604.1"/>
    <property type="molecule type" value="Genomic_DNA"/>
</dbReference>
<dbReference type="RefSeq" id="WP_158680944.1">
    <property type="nucleotide sequence ID" value="NZ_BAAAGO010000007.1"/>
</dbReference>
<name>A0A2N9JGR5_9ACTN</name>
<evidence type="ECO:0000256" key="1">
    <source>
        <dbReference type="SAM" id="SignalP"/>
    </source>
</evidence>
<keyword evidence="3" id="KW-1185">Reference proteome</keyword>
<dbReference type="AlphaFoldDB" id="A0A2N9JGR5"/>
<sequence length="359" mass="37467">MRTPCSALVLALVLLAGCSPSAPPSPSPRPTTAITAQVLGQILDEHAPGAFAIAGGDGVLSANQPTEFVRGIEATAYHRATPGHPAQTLTVRYSPTPFNDTVLCPAKSCTERDGVLVRLRDQRPVDVIAQRAEGLVQVTGSVGWFTTDRLPTAIALAKDARIGPSVDASLATEAAANPRWRTADQLTCGSAATQPPIALPGAAGAVEQVTPQALAAVLASHVPAACAGDDSVQDRIGGTVYLGSDAERVSLAVTDVPFDCKGYDRCRTTDGLRVAEQSDVPDDSYPYHLVVARQLSDGEHWVVVDEASVVAHKGDFPVALDVLKQIAIDPRVGASVDAALNQAGNDLPLRWRVAARTAE</sequence>
<dbReference type="KEGG" id="mgg:MPLG2_1568"/>